<dbReference type="GO" id="GO:0006417">
    <property type="term" value="P:regulation of translation"/>
    <property type="evidence" value="ECO:0007669"/>
    <property type="project" value="UniProtKB-KW"/>
</dbReference>
<comment type="similarity">
    <text evidence="4">Belongs to the FliW family.</text>
</comment>
<keyword evidence="3 4" id="KW-0810">Translation regulation</keyword>
<dbReference type="STRING" id="1184151.AW736_16430"/>
<keyword evidence="4" id="KW-0143">Chaperone</keyword>
<keyword evidence="5" id="KW-0282">Flagellum</keyword>
<keyword evidence="5" id="KW-0966">Cell projection</keyword>
<dbReference type="InterPro" id="IPR024046">
    <property type="entry name" value="Flagellar_assmbl_FliW_dom_sf"/>
</dbReference>
<evidence type="ECO:0000256" key="1">
    <source>
        <dbReference type="ARBA" id="ARBA00022490"/>
    </source>
</evidence>
<dbReference type="RefSeq" id="WP_068771383.1">
    <property type="nucleotide sequence ID" value="NZ_CP109796.1"/>
</dbReference>
<comment type="subunit">
    <text evidence="4">Interacts with translational regulator CsrA and flagellin(s).</text>
</comment>
<dbReference type="GO" id="GO:0044780">
    <property type="term" value="P:bacterial-type flagellum assembly"/>
    <property type="evidence" value="ECO:0007669"/>
    <property type="project" value="UniProtKB-UniRule"/>
</dbReference>
<dbReference type="SUPFAM" id="SSF141457">
    <property type="entry name" value="BH3618-like"/>
    <property type="match status" value="1"/>
</dbReference>
<dbReference type="PANTHER" id="PTHR39190">
    <property type="entry name" value="FLAGELLAR ASSEMBLY FACTOR FLIW"/>
    <property type="match status" value="1"/>
</dbReference>
<dbReference type="Gene3D" id="2.30.290.10">
    <property type="entry name" value="BH3618-like"/>
    <property type="match status" value="1"/>
</dbReference>
<gene>
    <name evidence="4" type="primary">fliW</name>
    <name evidence="5" type="ORF">AW736_16430</name>
</gene>
<accession>A0A178IHR3</accession>
<dbReference type="Proteomes" id="UP000078486">
    <property type="component" value="Unassembled WGS sequence"/>
</dbReference>
<comment type="subcellular location">
    <subcellularLocation>
        <location evidence="4">Cytoplasm</location>
    </subcellularLocation>
</comment>
<protein>
    <recommendedName>
        <fullName evidence="4">Flagellar assembly factor FliW</fullName>
    </recommendedName>
</protein>
<keyword evidence="6" id="KW-1185">Reference proteome</keyword>
<keyword evidence="1 4" id="KW-0963">Cytoplasm</keyword>
<dbReference type="GO" id="GO:0005737">
    <property type="term" value="C:cytoplasm"/>
    <property type="evidence" value="ECO:0007669"/>
    <property type="project" value="UniProtKB-SubCell"/>
</dbReference>
<comment type="caution">
    <text evidence="5">The sequence shown here is derived from an EMBL/GenBank/DDBJ whole genome shotgun (WGS) entry which is preliminary data.</text>
</comment>
<sequence>MKVLEDTPAGEKTVLRVVPARIQLPWGLVGLREYTQAELFHLPDQLPLRWLRLVGEPSLDFVVVEPVGLIADYVPELFDEDAAAIGLESADDALVLNIVTVNRDEPVTATVNLVGPIVVNWKTKIGRQVILANHGRFNARHPLLGAAG</sequence>
<dbReference type="HAMAP" id="MF_01185">
    <property type="entry name" value="FliW"/>
    <property type="match status" value="1"/>
</dbReference>
<evidence type="ECO:0000313" key="5">
    <source>
        <dbReference type="EMBL" id="OAM88649.1"/>
    </source>
</evidence>
<evidence type="ECO:0000313" key="6">
    <source>
        <dbReference type="Proteomes" id="UP000078486"/>
    </source>
</evidence>
<evidence type="ECO:0000256" key="3">
    <source>
        <dbReference type="ARBA" id="ARBA00022845"/>
    </source>
</evidence>
<dbReference type="OrthoDB" id="193607at2"/>
<organism evidence="5 6">
    <name type="scientific">Termitidicoccus mucosus</name>
    <dbReference type="NCBI Taxonomy" id="1184151"/>
    <lineage>
        <taxon>Bacteria</taxon>
        <taxon>Pseudomonadati</taxon>
        <taxon>Verrucomicrobiota</taxon>
        <taxon>Opitutia</taxon>
        <taxon>Opitutales</taxon>
        <taxon>Opitutaceae</taxon>
        <taxon>Termitidicoccus</taxon>
    </lineage>
</organism>
<name>A0A178IHR3_9BACT</name>
<dbReference type="PANTHER" id="PTHR39190:SF1">
    <property type="entry name" value="FLAGELLAR ASSEMBLY FACTOR FLIW"/>
    <property type="match status" value="1"/>
</dbReference>
<proteinExistence type="inferred from homology"/>
<dbReference type="AlphaFoldDB" id="A0A178IHR3"/>
<reference evidence="5 6" key="1">
    <citation type="submission" date="2016-01" db="EMBL/GenBank/DDBJ databases">
        <title>High potential of lignocellulose degradation of a new Verrucomicrobia species.</title>
        <authorList>
            <person name="Wang Y."/>
            <person name="Shi Y."/>
            <person name="Qiu Z."/>
            <person name="Liu S."/>
            <person name="Yang H."/>
        </authorList>
    </citation>
    <scope>NUCLEOTIDE SEQUENCE [LARGE SCALE GENOMIC DNA]</scope>
    <source>
        <strain evidence="5 6">TSB47</strain>
    </source>
</reference>
<keyword evidence="5" id="KW-0969">Cilium</keyword>
<comment type="function">
    <text evidence="4">Acts as an anti-CsrA protein, binds CsrA and prevents it from repressing translation of its target genes, one of which is flagellin. Binds to flagellin and participates in the assembly of the flagellum.</text>
</comment>
<dbReference type="Pfam" id="PF02623">
    <property type="entry name" value="FliW"/>
    <property type="match status" value="1"/>
</dbReference>
<dbReference type="EMBL" id="LRRQ01000126">
    <property type="protein sequence ID" value="OAM88649.1"/>
    <property type="molecule type" value="Genomic_DNA"/>
</dbReference>
<keyword evidence="2 4" id="KW-1005">Bacterial flagellum biogenesis</keyword>
<evidence type="ECO:0000256" key="2">
    <source>
        <dbReference type="ARBA" id="ARBA00022795"/>
    </source>
</evidence>
<evidence type="ECO:0000256" key="4">
    <source>
        <dbReference type="HAMAP-Rule" id="MF_01185"/>
    </source>
</evidence>
<dbReference type="InterPro" id="IPR003775">
    <property type="entry name" value="Flagellar_assembly_factor_FliW"/>
</dbReference>